<dbReference type="EMBL" id="JAHWDF010000010">
    <property type="protein sequence ID" value="MBW2962155.1"/>
    <property type="molecule type" value="Genomic_DNA"/>
</dbReference>
<name>A0ABS6W2T0_9FLAO</name>
<proteinExistence type="predicted"/>
<comment type="caution">
    <text evidence="2">The sequence shown here is derived from an EMBL/GenBank/DDBJ whole genome shotgun (WGS) entry which is preliminary data.</text>
</comment>
<reference evidence="2 3" key="1">
    <citation type="submission" date="2021-07" db="EMBL/GenBank/DDBJ databases">
        <title>Mesonia aestuariivivens sp. nov., isolated from a tidal flat.</title>
        <authorList>
            <person name="Kim Y.-O."/>
            <person name="Yoon J.-H."/>
        </authorList>
    </citation>
    <scope>NUCLEOTIDE SEQUENCE [LARGE SCALE GENOMIC DNA]</scope>
    <source>
        <strain evidence="2 3">JHPTF-M18</strain>
    </source>
</reference>
<evidence type="ECO:0000313" key="3">
    <source>
        <dbReference type="Proteomes" id="UP000719267"/>
    </source>
</evidence>
<feature type="chain" id="PRO_5045324757" description="DUF4421 domain-containing protein" evidence="1">
    <location>
        <begin position="19"/>
        <end position="334"/>
    </location>
</feature>
<gene>
    <name evidence="2" type="ORF">KW502_10125</name>
</gene>
<dbReference type="Proteomes" id="UP000719267">
    <property type="component" value="Unassembled WGS sequence"/>
</dbReference>
<keyword evidence="1" id="KW-0732">Signal</keyword>
<dbReference type="RefSeq" id="WP_219040445.1">
    <property type="nucleotide sequence ID" value="NZ_JAHWDF010000010.1"/>
</dbReference>
<evidence type="ECO:0000256" key="1">
    <source>
        <dbReference type="SAM" id="SignalP"/>
    </source>
</evidence>
<protein>
    <recommendedName>
        <fullName evidence="4">DUF4421 domain-containing protein</fullName>
    </recommendedName>
</protein>
<accession>A0ABS6W2T0</accession>
<evidence type="ECO:0000313" key="2">
    <source>
        <dbReference type="EMBL" id="MBW2962155.1"/>
    </source>
</evidence>
<feature type="signal peptide" evidence="1">
    <location>
        <begin position="1"/>
        <end position="18"/>
    </location>
</feature>
<dbReference type="Pfam" id="PF20230">
    <property type="entry name" value="DUF6588"/>
    <property type="match status" value="1"/>
</dbReference>
<dbReference type="InterPro" id="IPR046495">
    <property type="entry name" value="DUF6588"/>
</dbReference>
<evidence type="ECO:0008006" key="4">
    <source>
        <dbReference type="Google" id="ProtNLM"/>
    </source>
</evidence>
<organism evidence="2 3">
    <name type="scientific">Mesonia aestuariivivens</name>
    <dbReference type="NCBI Taxonomy" id="2796128"/>
    <lineage>
        <taxon>Bacteria</taxon>
        <taxon>Pseudomonadati</taxon>
        <taxon>Bacteroidota</taxon>
        <taxon>Flavobacteriia</taxon>
        <taxon>Flavobacteriales</taxon>
        <taxon>Flavobacteriaceae</taxon>
        <taxon>Mesonia</taxon>
    </lineage>
</organism>
<sequence length="334" mass="36239">MKSVLFVSALLSTLILNAQDNIKDFLRAGVDNAERFSESYIAPAAEASVYNLANGWYNSGKVKKTFHFEISVVANAAFVSDDKQNFELNVGDYSNISFPDGAQRKSVATIFGENNPDQLVIIEYDTGIATETAEIKLPQGLGDSNINFVPSAYLQGSLGLIKGFELKARFLPEIEYDGTKTKLYGAALQHEFTNWLKGADLLPVAISGLIGYTRIDASYDLDESSIAGAGQEISSEMNSWVFSAIASTKLPVINFYGGLGFVSGNATTALKGSYIIDAGPSQGIELIDPYAIKTSINGINATLGFKLKLSFFRLNAAYSFQEYQNFNIGLNFGY</sequence>
<keyword evidence="3" id="KW-1185">Reference proteome</keyword>